<dbReference type="InterPro" id="IPR038723">
    <property type="entry name" value="ArnR1-like_HTH"/>
</dbReference>
<reference evidence="3" key="1">
    <citation type="submission" date="2018-01" db="EMBL/GenBank/DDBJ databases">
        <authorList>
            <person name="Kerou L M."/>
        </authorList>
    </citation>
    <scope>NUCLEOTIDE SEQUENCE [LARGE SCALE GENOMIC DNA]</scope>
    <source>
        <strain evidence="3">SCU2</strain>
    </source>
</reference>
<organism evidence="2 3">
    <name type="scientific">Candidatus Nitrosocaldus cavascurensis</name>
    <dbReference type="NCBI Taxonomy" id="2058097"/>
    <lineage>
        <taxon>Archaea</taxon>
        <taxon>Nitrososphaerota</taxon>
        <taxon>Nitrososphaeria</taxon>
        <taxon>Candidatus Nitrosocaldales</taxon>
        <taxon>Candidatus Nitrosocaldaceae</taxon>
        <taxon>Candidatus Nitrosocaldus</taxon>
    </lineage>
</organism>
<dbReference type="Pfam" id="PF14947">
    <property type="entry name" value="HTH_45"/>
    <property type="match status" value="1"/>
</dbReference>
<dbReference type="Gene3D" id="1.10.10.10">
    <property type="entry name" value="Winged helix-like DNA-binding domain superfamily/Winged helix DNA-binding domain"/>
    <property type="match status" value="1"/>
</dbReference>
<dbReference type="InterPro" id="IPR036390">
    <property type="entry name" value="WH_DNA-bd_sf"/>
</dbReference>
<gene>
    <name evidence="2" type="ORF">NCAV_0883</name>
</gene>
<dbReference type="KEGG" id="ncv:NCAV_0883"/>
<dbReference type="Proteomes" id="UP000236248">
    <property type="component" value="Chromosome NCAV"/>
</dbReference>
<dbReference type="GeneID" id="41594940"/>
<dbReference type="SUPFAM" id="SSF46785">
    <property type="entry name" value="Winged helix' DNA-binding domain"/>
    <property type="match status" value="1"/>
</dbReference>
<evidence type="ECO:0000313" key="2">
    <source>
        <dbReference type="EMBL" id="SPC34060.1"/>
    </source>
</evidence>
<dbReference type="EMBL" id="LT981265">
    <property type="protein sequence ID" value="SPC34060.1"/>
    <property type="molecule type" value="Genomic_DNA"/>
</dbReference>
<dbReference type="InterPro" id="IPR036388">
    <property type="entry name" value="WH-like_DNA-bd_sf"/>
</dbReference>
<sequence length="100" mass="11688">MVLRYEMVQQHRSSFKIIGDVLNIARAFGRDGVNITYMLRHANIPYNRFIKVAEQLVRAGLIEERIDDNARRYVITEKGMEYLRSYESFKSVAEAFGLDL</sequence>
<accession>A0A2K5AQZ1</accession>
<feature type="domain" description="ArnR1-like winged helix-turn-helix" evidence="1">
    <location>
        <begin position="12"/>
        <end position="93"/>
    </location>
</feature>
<proteinExistence type="predicted"/>
<dbReference type="AlphaFoldDB" id="A0A2K5AQZ1"/>
<dbReference type="RefSeq" id="WP_103287196.1">
    <property type="nucleotide sequence ID" value="NZ_LT981265.1"/>
</dbReference>
<protein>
    <recommendedName>
        <fullName evidence="1">ArnR1-like winged helix-turn-helix domain-containing protein</fullName>
    </recommendedName>
</protein>
<name>A0A2K5AQZ1_9ARCH</name>
<evidence type="ECO:0000259" key="1">
    <source>
        <dbReference type="Pfam" id="PF14947"/>
    </source>
</evidence>
<keyword evidence="3" id="KW-1185">Reference proteome</keyword>
<evidence type="ECO:0000313" key="3">
    <source>
        <dbReference type="Proteomes" id="UP000236248"/>
    </source>
</evidence>